<sequence length="188" mass="21051">MKGGNLFCFGVFGGPLTSNSVTIPFGRRYESSTLPDWLRQNPRQVNSDHTSISNALTSAAGERSGHRFPTNITRLSPANSSKSPSIAVVDHQICEDPPIPDPIRAARFFARRRRIRLRSAQRQRPFGSLRASRMRMLKMLQGQQQQIATHSAVVLPAISGKRGLCFEFSFTIAGGDRFWVICWHIGLW</sequence>
<comment type="caution">
    <text evidence="1">The sequence shown here is derived from an EMBL/GenBank/DDBJ whole genome shotgun (WGS) entry which is preliminary data.</text>
</comment>
<organism evidence="1 2">
    <name type="scientific">Dendrobium chrysotoxum</name>
    <name type="common">Orchid</name>
    <dbReference type="NCBI Taxonomy" id="161865"/>
    <lineage>
        <taxon>Eukaryota</taxon>
        <taxon>Viridiplantae</taxon>
        <taxon>Streptophyta</taxon>
        <taxon>Embryophyta</taxon>
        <taxon>Tracheophyta</taxon>
        <taxon>Spermatophyta</taxon>
        <taxon>Magnoliopsida</taxon>
        <taxon>Liliopsida</taxon>
        <taxon>Asparagales</taxon>
        <taxon>Orchidaceae</taxon>
        <taxon>Epidendroideae</taxon>
        <taxon>Malaxideae</taxon>
        <taxon>Dendrobiinae</taxon>
        <taxon>Dendrobium</taxon>
    </lineage>
</organism>
<evidence type="ECO:0000313" key="1">
    <source>
        <dbReference type="EMBL" id="KAH0457326.1"/>
    </source>
</evidence>
<accession>A0AAV7GMF5</accession>
<protein>
    <submittedName>
        <fullName evidence="1">Uncharacterized protein</fullName>
    </submittedName>
</protein>
<keyword evidence="2" id="KW-1185">Reference proteome</keyword>
<reference evidence="1 2" key="1">
    <citation type="journal article" date="2021" name="Hortic Res">
        <title>Chromosome-scale assembly of the Dendrobium chrysotoxum genome enhances the understanding of orchid evolution.</title>
        <authorList>
            <person name="Zhang Y."/>
            <person name="Zhang G.Q."/>
            <person name="Zhang D."/>
            <person name="Liu X.D."/>
            <person name="Xu X.Y."/>
            <person name="Sun W.H."/>
            <person name="Yu X."/>
            <person name="Zhu X."/>
            <person name="Wang Z.W."/>
            <person name="Zhao X."/>
            <person name="Zhong W.Y."/>
            <person name="Chen H."/>
            <person name="Yin W.L."/>
            <person name="Huang T."/>
            <person name="Niu S.C."/>
            <person name="Liu Z.J."/>
        </authorList>
    </citation>
    <scope>NUCLEOTIDE SEQUENCE [LARGE SCALE GENOMIC DNA]</scope>
    <source>
        <strain evidence="1">Lindl</strain>
    </source>
</reference>
<dbReference type="AlphaFoldDB" id="A0AAV7GMF5"/>
<name>A0AAV7GMF5_DENCH</name>
<dbReference type="Proteomes" id="UP000775213">
    <property type="component" value="Unassembled WGS sequence"/>
</dbReference>
<evidence type="ECO:0000313" key="2">
    <source>
        <dbReference type="Proteomes" id="UP000775213"/>
    </source>
</evidence>
<gene>
    <name evidence="1" type="ORF">IEQ34_012641</name>
</gene>
<dbReference type="EMBL" id="JAGFBR010000012">
    <property type="protein sequence ID" value="KAH0457326.1"/>
    <property type="molecule type" value="Genomic_DNA"/>
</dbReference>
<proteinExistence type="predicted"/>